<dbReference type="InterPro" id="IPR002035">
    <property type="entry name" value="VWF_A"/>
</dbReference>
<dbReference type="PROSITE" id="PS50234">
    <property type="entry name" value="VWFA"/>
    <property type="match status" value="1"/>
</dbReference>
<dbReference type="EMBL" id="WELI01000009">
    <property type="protein sequence ID" value="KAB7728116.1"/>
    <property type="molecule type" value="Genomic_DNA"/>
</dbReference>
<dbReference type="Gene3D" id="3.40.50.410">
    <property type="entry name" value="von Willebrand factor, type A domain"/>
    <property type="match status" value="1"/>
</dbReference>
<keyword evidence="4" id="KW-1185">Reference proteome</keyword>
<gene>
    <name evidence="3" type="ORF">F5984_20420</name>
</gene>
<dbReference type="Pfam" id="PF13519">
    <property type="entry name" value="VWA_2"/>
    <property type="match status" value="1"/>
</dbReference>
<dbReference type="SUPFAM" id="SSF53300">
    <property type="entry name" value="vWA-like"/>
    <property type="match status" value="1"/>
</dbReference>
<dbReference type="Proteomes" id="UP000488299">
    <property type="component" value="Unassembled WGS sequence"/>
</dbReference>
<feature type="domain" description="VWFA" evidence="2">
    <location>
        <begin position="79"/>
        <end position="276"/>
    </location>
</feature>
<sequence>MNWLYPFGTTEIFFSIAFTILYLIYFGRVFWLARQLRTSARAVIPKFFLRTGYLVLLLIALLGPSFGVADQTISAQSRDLFVVADLSRSMDASDVVPTRLERLKFDIRQLTDSLAGDRIGLIVATDEPFVLTPLTADQEAIRQSVQALRTDYNATGGANLCRAIELAQQKLLNDSSARLAAKGIIVYTDGEDATDCDRAVLARLRTYRMPVMAVGVGTPKGGTIRDRSDFVRDNQGQIVRSRLNRAYLNRLAAQTNGFYFDLTTDGTYLPDLTRTVREIRGVGLSQQQVAVATNKYYYFVWIALLLIALDLVVTVRTFRL</sequence>
<feature type="transmembrane region" description="Helical" evidence="1">
    <location>
        <begin position="296"/>
        <end position="315"/>
    </location>
</feature>
<name>A0A7J5TXG4_9BACT</name>
<evidence type="ECO:0000256" key="1">
    <source>
        <dbReference type="SAM" id="Phobius"/>
    </source>
</evidence>
<accession>A0A7J5TXG4</accession>
<protein>
    <submittedName>
        <fullName evidence="3">VWA domain-containing protein</fullName>
    </submittedName>
</protein>
<organism evidence="3 4">
    <name type="scientific">Rudanella paleaurantiibacter</name>
    <dbReference type="NCBI Taxonomy" id="2614655"/>
    <lineage>
        <taxon>Bacteria</taxon>
        <taxon>Pseudomonadati</taxon>
        <taxon>Bacteroidota</taxon>
        <taxon>Cytophagia</taxon>
        <taxon>Cytophagales</taxon>
        <taxon>Cytophagaceae</taxon>
        <taxon>Rudanella</taxon>
    </lineage>
</organism>
<dbReference type="RefSeq" id="WP_152126062.1">
    <property type="nucleotide sequence ID" value="NZ_WELI01000009.1"/>
</dbReference>
<dbReference type="AlphaFoldDB" id="A0A7J5TXG4"/>
<proteinExistence type="predicted"/>
<dbReference type="PANTHER" id="PTHR22550:SF14">
    <property type="entry name" value="VWFA DOMAIN-CONTAINING PROTEIN"/>
    <property type="match status" value="1"/>
</dbReference>
<keyword evidence="1" id="KW-0472">Membrane</keyword>
<comment type="caution">
    <text evidence="3">The sequence shown here is derived from an EMBL/GenBank/DDBJ whole genome shotgun (WGS) entry which is preliminary data.</text>
</comment>
<feature type="transmembrane region" description="Helical" evidence="1">
    <location>
        <begin position="12"/>
        <end position="31"/>
    </location>
</feature>
<dbReference type="SMART" id="SM00327">
    <property type="entry name" value="VWA"/>
    <property type="match status" value="1"/>
</dbReference>
<evidence type="ECO:0000259" key="2">
    <source>
        <dbReference type="PROSITE" id="PS50234"/>
    </source>
</evidence>
<dbReference type="InterPro" id="IPR050768">
    <property type="entry name" value="UPF0353/GerABKA_families"/>
</dbReference>
<keyword evidence="1" id="KW-0812">Transmembrane</keyword>
<dbReference type="PANTHER" id="PTHR22550">
    <property type="entry name" value="SPORE GERMINATION PROTEIN"/>
    <property type="match status" value="1"/>
</dbReference>
<dbReference type="InterPro" id="IPR036465">
    <property type="entry name" value="vWFA_dom_sf"/>
</dbReference>
<evidence type="ECO:0000313" key="3">
    <source>
        <dbReference type="EMBL" id="KAB7728116.1"/>
    </source>
</evidence>
<reference evidence="3 4" key="1">
    <citation type="submission" date="2019-10" db="EMBL/GenBank/DDBJ databases">
        <title>Rudanella paleaurantiibacter sp. nov., isolated from sludge.</title>
        <authorList>
            <person name="Xu S.Q."/>
        </authorList>
    </citation>
    <scope>NUCLEOTIDE SEQUENCE [LARGE SCALE GENOMIC DNA]</scope>
    <source>
        <strain evidence="3 4">HX-22-17</strain>
    </source>
</reference>
<evidence type="ECO:0000313" key="4">
    <source>
        <dbReference type="Proteomes" id="UP000488299"/>
    </source>
</evidence>
<feature type="transmembrane region" description="Helical" evidence="1">
    <location>
        <begin position="52"/>
        <end position="69"/>
    </location>
</feature>
<keyword evidence="1" id="KW-1133">Transmembrane helix</keyword>